<organism evidence="3 4">
    <name type="scientific">Cylindrotheca closterium</name>
    <dbReference type="NCBI Taxonomy" id="2856"/>
    <lineage>
        <taxon>Eukaryota</taxon>
        <taxon>Sar</taxon>
        <taxon>Stramenopiles</taxon>
        <taxon>Ochrophyta</taxon>
        <taxon>Bacillariophyta</taxon>
        <taxon>Bacillariophyceae</taxon>
        <taxon>Bacillariophycidae</taxon>
        <taxon>Bacillariales</taxon>
        <taxon>Bacillariaceae</taxon>
        <taxon>Cylindrotheca</taxon>
    </lineage>
</organism>
<reference evidence="3" key="1">
    <citation type="submission" date="2023-08" db="EMBL/GenBank/DDBJ databases">
        <authorList>
            <person name="Audoor S."/>
            <person name="Bilcke G."/>
        </authorList>
    </citation>
    <scope>NUCLEOTIDE SEQUENCE</scope>
</reference>
<dbReference type="CDD" id="cd06558">
    <property type="entry name" value="crotonase-like"/>
    <property type="match status" value="1"/>
</dbReference>
<evidence type="ECO:0000313" key="4">
    <source>
        <dbReference type="Proteomes" id="UP001295423"/>
    </source>
</evidence>
<comment type="similarity">
    <text evidence="1 2">Belongs to the enoyl-CoA hydratase/isomerase family.</text>
</comment>
<dbReference type="EMBL" id="CAKOGP040000001">
    <property type="protein sequence ID" value="CAJ1915156.1"/>
    <property type="molecule type" value="Genomic_DNA"/>
</dbReference>
<evidence type="ECO:0000256" key="2">
    <source>
        <dbReference type="RuleBase" id="RU003707"/>
    </source>
</evidence>
<dbReference type="InterPro" id="IPR029045">
    <property type="entry name" value="ClpP/crotonase-like_dom_sf"/>
</dbReference>
<dbReference type="PANTHER" id="PTHR11941">
    <property type="entry name" value="ENOYL-COA HYDRATASE-RELATED"/>
    <property type="match status" value="1"/>
</dbReference>
<accession>A0AAD2CLA4</accession>
<evidence type="ECO:0000256" key="1">
    <source>
        <dbReference type="ARBA" id="ARBA00005254"/>
    </source>
</evidence>
<evidence type="ECO:0000313" key="3">
    <source>
        <dbReference type="EMBL" id="CAJ1915156.1"/>
    </source>
</evidence>
<dbReference type="Pfam" id="PF00378">
    <property type="entry name" value="ECH_1"/>
    <property type="match status" value="1"/>
</dbReference>
<keyword evidence="4" id="KW-1185">Reference proteome</keyword>
<dbReference type="GO" id="GO:0005739">
    <property type="term" value="C:mitochondrion"/>
    <property type="evidence" value="ECO:0007669"/>
    <property type="project" value="TreeGrafter"/>
</dbReference>
<dbReference type="GO" id="GO:0003824">
    <property type="term" value="F:catalytic activity"/>
    <property type="evidence" value="ECO:0007669"/>
    <property type="project" value="InterPro"/>
</dbReference>
<sequence length="245" mass="26342">MEMGKDFEALIGKIEKELYNESNVQAIVLCGEGDKAFSAGGNLEWLHSLSENSVHQNVDTMVQFYSSFICMRQKLPVPVIAALQGPAMGAGACLALSCDLRVAASGGTPVLGFPFTKLGIPSGLGGMYMLQQAGISSTIATEILLLGKTLTGEDAHELGLVNRLVSADQVKDEAHSLAEQIAKMHPVAVRSMIRNFRHGKDHGLVDALYRDAHAQAVCYNRQDWGVGLNAVAAKEEANFDPYHSK</sequence>
<proteinExistence type="inferred from homology"/>
<dbReference type="PANTHER" id="PTHR11941:SF173">
    <property type="entry name" value="3-HYDROXYBUTYRYL-COA DEHYDRATASE-LIKE PROTEIN, MITOCHONDRIAL"/>
    <property type="match status" value="1"/>
</dbReference>
<comment type="caution">
    <text evidence="3">The sequence shown here is derived from an EMBL/GenBank/DDBJ whole genome shotgun (WGS) entry which is preliminary data.</text>
</comment>
<dbReference type="PROSITE" id="PS00166">
    <property type="entry name" value="ENOYL_COA_HYDRATASE"/>
    <property type="match status" value="1"/>
</dbReference>
<dbReference type="SUPFAM" id="SSF52096">
    <property type="entry name" value="ClpP/crotonase"/>
    <property type="match status" value="1"/>
</dbReference>
<dbReference type="Gene3D" id="3.90.226.10">
    <property type="entry name" value="2-enoyl-CoA Hydratase, Chain A, domain 1"/>
    <property type="match status" value="1"/>
</dbReference>
<name>A0AAD2CLA4_9STRA</name>
<dbReference type="GO" id="GO:0006635">
    <property type="term" value="P:fatty acid beta-oxidation"/>
    <property type="evidence" value="ECO:0007669"/>
    <property type="project" value="TreeGrafter"/>
</dbReference>
<dbReference type="InterPro" id="IPR001753">
    <property type="entry name" value="Enoyl-CoA_hydra/iso"/>
</dbReference>
<evidence type="ECO:0008006" key="5">
    <source>
        <dbReference type="Google" id="ProtNLM"/>
    </source>
</evidence>
<dbReference type="AlphaFoldDB" id="A0AAD2CLA4"/>
<dbReference type="Proteomes" id="UP001295423">
    <property type="component" value="Unassembled WGS sequence"/>
</dbReference>
<gene>
    <name evidence="3" type="ORF">CYCCA115_LOCUS710</name>
</gene>
<protein>
    <recommendedName>
        <fullName evidence="5">3-hydroxyisobutyryl-CoA hydrolase</fullName>
    </recommendedName>
</protein>
<dbReference type="InterPro" id="IPR018376">
    <property type="entry name" value="Enoyl-CoA_hyd/isom_CS"/>
</dbReference>